<dbReference type="PANTHER" id="PTHR24286">
    <property type="entry name" value="CYTOCHROME P450 26"/>
    <property type="match status" value="1"/>
</dbReference>
<dbReference type="SUPFAM" id="SSF48264">
    <property type="entry name" value="Cytochrome P450"/>
    <property type="match status" value="1"/>
</dbReference>
<evidence type="ECO:0000256" key="1">
    <source>
        <dbReference type="ARBA" id="ARBA00022723"/>
    </source>
</evidence>
<keyword evidence="3" id="KW-1133">Transmembrane helix</keyword>
<dbReference type="Gene3D" id="1.10.630.10">
    <property type="entry name" value="Cytochrome P450"/>
    <property type="match status" value="1"/>
</dbReference>
<evidence type="ECO:0000256" key="2">
    <source>
        <dbReference type="ARBA" id="ARBA00023004"/>
    </source>
</evidence>
<dbReference type="OrthoDB" id="1879696at2759"/>
<dbReference type="EMBL" id="JACEFO010002102">
    <property type="protein sequence ID" value="KAF8683751.1"/>
    <property type="molecule type" value="Genomic_DNA"/>
</dbReference>
<dbReference type="Proteomes" id="UP000636709">
    <property type="component" value="Unassembled WGS sequence"/>
</dbReference>
<reference evidence="4" key="1">
    <citation type="submission" date="2020-07" db="EMBL/GenBank/DDBJ databases">
        <title>Genome sequence and genetic diversity analysis of an under-domesticated orphan crop, white fonio (Digitaria exilis).</title>
        <authorList>
            <person name="Bennetzen J.L."/>
            <person name="Chen S."/>
            <person name="Ma X."/>
            <person name="Wang X."/>
            <person name="Yssel A.E.J."/>
            <person name="Chaluvadi S.R."/>
            <person name="Johnson M."/>
            <person name="Gangashetty P."/>
            <person name="Hamidou F."/>
            <person name="Sanogo M.D."/>
            <person name="Zwaenepoel A."/>
            <person name="Wallace J."/>
            <person name="Van De Peer Y."/>
            <person name="Van Deynze A."/>
        </authorList>
    </citation>
    <scope>NUCLEOTIDE SEQUENCE</scope>
    <source>
        <tissue evidence="4">Leaves</tissue>
    </source>
</reference>
<dbReference type="Pfam" id="PF00067">
    <property type="entry name" value="p450"/>
    <property type="match status" value="1"/>
</dbReference>
<keyword evidence="5" id="KW-1185">Reference proteome</keyword>
<accession>A0A835EE15</accession>
<evidence type="ECO:0000256" key="3">
    <source>
        <dbReference type="SAM" id="Phobius"/>
    </source>
</evidence>
<keyword evidence="2" id="KW-0408">Iron</keyword>
<keyword evidence="3" id="KW-0812">Transmembrane</keyword>
<organism evidence="4 5">
    <name type="scientific">Digitaria exilis</name>
    <dbReference type="NCBI Taxonomy" id="1010633"/>
    <lineage>
        <taxon>Eukaryota</taxon>
        <taxon>Viridiplantae</taxon>
        <taxon>Streptophyta</taxon>
        <taxon>Embryophyta</taxon>
        <taxon>Tracheophyta</taxon>
        <taxon>Spermatophyta</taxon>
        <taxon>Magnoliopsida</taxon>
        <taxon>Liliopsida</taxon>
        <taxon>Poales</taxon>
        <taxon>Poaceae</taxon>
        <taxon>PACMAD clade</taxon>
        <taxon>Panicoideae</taxon>
        <taxon>Panicodae</taxon>
        <taxon>Paniceae</taxon>
        <taxon>Anthephorinae</taxon>
        <taxon>Digitaria</taxon>
    </lineage>
</organism>
<gene>
    <name evidence="4" type="ORF">HU200_044684</name>
</gene>
<dbReference type="InterPro" id="IPR036396">
    <property type="entry name" value="Cyt_P450_sf"/>
</dbReference>
<dbReference type="GO" id="GO:0016132">
    <property type="term" value="P:brassinosteroid biosynthetic process"/>
    <property type="evidence" value="ECO:0007669"/>
    <property type="project" value="TreeGrafter"/>
</dbReference>
<dbReference type="AlphaFoldDB" id="A0A835EE15"/>
<name>A0A835EE15_9POAL</name>
<feature type="transmembrane region" description="Helical" evidence="3">
    <location>
        <begin position="12"/>
        <end position="33"/>
    </location>
</feature>
<dbReference type="GO" id="GO:0004497">
    <property type="term" value="F:monooxygenase activity"/>
    <property type="evidence" value="ECO:0007669"/>
    <property type="project" value="InterPro"/>
</dbReference>
<comment type="caution">
    <text evidence="4">The sequence shown here is derived from an EMBL/GenBank/DDBJ whole genome shotgun (WGS) entry which is preliminary data.</text>
</comment>
<dbReference type="PANTHER" id="PTHR24286:SF12">
    <property type="entry name" value="CYTOCHROME P450 FAMILY PROTEIN, EXPRESSED"/>
    <property type="match status" value="1"/>
</dbReference>
<evidence type="ECO:0000313" key="4">
    <source>
        <dbReference type="EMBL" id="KAF8683751.1"/>
    </source>
</evidence>
<dbReference type="GO" id="GO:0020037">
    <property type="term" value="F:heme binding"/>
    <property type="evidence" value="ECO:0007669"/>
    <property type="project" value="InterPro"/>
</dbReference>
<sequence>MAMHSQVVAAEWAWWIGLLLGAIPLFALAVWYANDAGHCAAFALKRCWRRRLPLPPGHMGLPFIGESLSLLWHFKLARRPDGFVDAKRRRYGDGAGVYRTHLFGSPTVLVCSPAANKFVLQSSQDAFGIRWPAPELVGVSSIVNVEGRKHARLRGFILAAINRPGSLRTIAEVVQPRVVAALRSWAHKGTITAATEIKKVTFENICKMFASMDPSHLTDMIDECFAGLVAGFRAFPLDLPGTAYRHARACRKKLDAVFREELQRRRKEAVEVDDGDLMSGLMQMEDELGKKLCDDEVVDNIVSLVVAGYESTANGTMWAAYHLAKSPDVLRKLRVSYSLYPKL</sequence>
<dbReference type="GO" id="GO:0016705">
    <property type="term" value="F:oxidoreductase activity, acting on paired donors, with incorporation or reduction of molecular oxygen"/>
    <property type="evidence" value="ECO:0007669"/>
    <property type="project" value="InterPro"/>
</dbReference>
<dbReference type="InterPro" id="IPR001128">
    <property type="entry name" value="Cyt_P450"/>
</dbReference>
<dbReference type="GO" id="GO:0010268">
    <property type="term" value="P:brassinosteroid homeostasis"/>
    <property type="evidence" value="ECO:0007669"/>
    <property type="project" value="TreeGrafter"/>
</dbReference>
<protein>
    <submittedName>
        <fullName evidence="4">Uncharacterized protein</fullName>
    </submittedName>
</protein>
<dbReference type="GO" id="GO:0016125">
    <property type="term" value="P:sterol metabolic process"/>
    <property type="evidence" value="ECO:0007669"/>
    <property type="project" value="TreeGrafter"/>
</dbReference>
<evidence type="ECO:0000313" key="5">
    <source>
        <dbReference type="Proteomes" id="UP000636709"/>
    </source>
</evidence>
<proteinExistence type="predicted"/>
<dbReference type="GO" id="GO:0005506">
    <property type="term" value="F:iron ion binding"/>
    <property type="evidence" value="ECO:0007669"/>
    <property type="project" value="InterPro"/>
</dbReference>
<keyword evidence="1" id="KW-0479">Metal-binding</keyword>
<keyword evidence="3" id="KW-0472">Membrane</keyword>